<dbReference type="InterPro" id="IPR035985">
    <property type="entry name" value="Ubiquitin-activating_enz"/>
</dbReference>
<dbReference type="InterPro" id="IPR000594">
    <property type="entry name" value="ThiF_NAD_FAD-bd"/>
</dbReference>
<dbReference type="SMART" id="SM01181">
    <property type="entry name" value="E2_bind"/>
    <property type="match status" value="1"/>
</dbReference>
<dbReference type="GO" id="GO:0005737">
    <property type="term" value="C:cytoplasm"/>
    <property type="evidence" value="ECO:0007669"/>
    <property type="project" value="TreeGrafter"/>
</dbReference>
<dbReference type="EC" id="6.2.1.64" evidence="8 11"/>
<dbReference type="Pfam" id="PF08825">
    <property type="entry name" value="E2_bind"/>
    <property type="match status" value="1"/>
</dbReference>
<evidence type="ECO:0000313" key="13">
    <source>
        <dbReference type="EMBL" id="WFD26846.1"/>
    </source>
</evidence>
<comment type="catalytic activity">
    <reaction evidence="9 11">
        <text>ATP + [NEDD8 protein] + [E1 NEDD8-activating enzyme]-L-cysteine = AMP + diphosphate + [E1 NEDD8-activating enzyme]-S-[NEDD8 protein]-yl-L-cysteine.</text>
        <dbReference type="EC" id="6.2.1.64"/>
    </reaction>
</comment>
<organism evidence="13 14">
    <name type="scientific">Malassezia nana</name>
    <dbReference type="NCBI Taxonomy" id="180528"/>
    <lineage>
        <taxon>Eukaryota</taxon>
        <taxon>Fungi</taxon>
        <taxon>Dikarya</taxon>
        <taxon>Basidiomycota</taxon>
        <taxon>Ustilaginomycotina</taxon>
        <taxon>Malasseziomycetes</taxon>
        <taxon>Malasseziales</taxon>
        <taxon>Malasseziaceae</taxon>
        <taxon>Malassezia</taxon>
    </lineage>
</organism>
<keyword evidence="7 11" id="KW-0067">ATP-binding</keyword>
<dbReference type="Pfam" id="PF00899">
    <property type="entry name" value="ThiF"/>
    <property type="match status" value="1"/>
</dbReference>
<dbReference type="CDD" id="cd01488">
    <property type="entry name" value="Uba3_RUB"/>
    <property type="match status" value="1"/>
</dbReference>
<proteinExistence type="inferred from homology"/>
<dbReference type="GO" id="GO:0045116">
    <property type="term" value="P:protein neddylation"/>
    <property type="evidence" value="ECO:0007669"/>
    <property type="project" value="UniProtKB-UniRule"/>
</dbReference>
<dbReference type="GO" id="GO:0005634">
    <property type="term" value="C:nucleus"/>
    <property type="evidence" value="ECO:0007669"/>
    <property type="project" value="TreeGrafter"/>
</dbReference>
<dbReference type="PANTHER" id="PTHR10953">
    <property type="entry name" value="UBIQUITIN-ACTIVATING ENZYME E1"/>
    <property type="match status" value="1"/>
</dbReference>
<name>A0AAF0EL60_9BASI</name>
<dbReference type="Proteomes" id="UP001213623">
    <property type="component" value="Chromosome 3"/>
</dbReference>
<evidence type="ECO:0000256" key="4">
    <source>
        <dbReference type="ARBA" id="ARBA00022598"/>
    </source>
</evidence>
<dbReference type="InterPro" id="IPR023318">
    <property type="entry name" value="Ub_act_enz_dom_a_sf"/>
</dbReference>
<gene>
    <name evidence="13" type="primary">uba3</name>
    <name evidence="13" type="ORF">MNAN1_001835</name>
</gene>
<evidence type="ECO:0000256" key="10">
    <source>
        <dbReference type="PROSITE-ProRule" id="PRU10132"/>
    </source>
</evidence>
<comment type="function">
    <text evidence="11">Catalytic subunit of the dimeric E1 enzyme, which activates NEDD8.</text>
</comment>
<dbReference type="GO" id="GO:0005524">
    <property type="term" value="F:ATP binding"/>
    <property type="evidence" value="ECO:0007669"/>
    <property type="project" value="UniProtKB-UniRule"/>
</dbReference>
<evidence type="ECO:0000256" key="6">
    <source>
        <dbReference type="ARBA" id="ARBA00022786"/>
    </source>
</evidence>
<evidence type="ECO:0000256" key="3">
    <source>
        <dbReference type="ARBA" id="ARBA00015203"/>
    </source>
</evidence>
<evidence type="ECO:0000256" key="8">
    <source>
        <dbReference type="ARBA" id="ARBA00023624"/>
    </source>
</evidence>
<reference evidence="13" key="1">
    <citation type="submission" date="2023-03" db="EMBL/GenBank/DDBJ databases">
        <title>Mating type loci evolution in Malassezia.</title>
        <authorList>
            <person name="Coelho M.A."/>
        </authorList>
    </citation>
    <scope>NUCLEOTIDE SEQUENCE</scope>
    <source>
        <strain evidence="13">CBS 9557</strain>
    </source>
</reference>
<keyword evidence="5 11" id="KW-0547">Nucleotide-binding</keyword>
<evidence type="ECO:0000256" key="7">
    <source>
        <dbReference type="ARBA" id="ARBA00022840"/>
    </source>
</evidence>
<dbReference type="GO" id="GO:0019781">
    <property type="term" value="F:NEDD8 activating enzyme activity"/>
    <property type="evidence" value="ECO:0007669"/>
    <property type="project" value="UniProtKB-UniRule"/>
</dbReference>
<dbReference type="PANTHER" id="PTHR10953:SF6">
    <property type="entry name" value="NEDD8-ACTIVATING ENZYME E1 CATALYTIC SUBUNIT"/>
    <property type="match status" value="1"/>
</dbReference>
<dbReference type="SUPFAM" id="SSF69572">
    <property type="entry name" value="Activating enzymes of the ubiquitin-like proteins"/>
    <property type="match status" value="1"/>
</dbReference>
<evidence type="ECO:0000256" key="1">
    <source>
        <dbReference type="ARBA" id="ARBA00005032"/>
    </source>
</evidence>
<dbReference type="PROSITE" id="PS00865">
    <property type="entry name" value="UBIQUITIN_ACTIVAT_2"/>
    <property type="match status" value="1"/>
</dbReference>
<dbReference type="Gene3D" id="3.40.50.720">
    <property type="entry name" value="NAD(P)-binding Rossmann-like Domain"/>
    <property type="match status" value="1"/>
</dbReference>
<evidence type="ECO:0000256" key="2">
    <source>
        <dbReference type="ARBA" id="ARBA00006310"/>
    </source>
</evidence>
<comment type="pathway">
    <text evidence="1 11">Protein modification; protein neddylation.</text>
</comment>
<evidence type="ECO:0000256" key="9">
    <source>
        <dbReference type="ARBA" id="ARBA00024626"/>
    </source>
</evidence>
<comment type="similarity">
    <text evidence="2 11">Belongs to the ubiquitin-activating E1 family. UBA3 subfamily.</text>
</comment>
<evidence type="ECO:0000256" key="5">
    <source>
        <dbReference type="ARBA" id="ARBA00022741"/>
    </source>
</evidence>
<keyword evidence="6 11" id="KW-0833">Ubl conjugation pathway</keyword>
<feature type="active site" description="Glycyl thioester intermediate" evidence="10">
    <location>
        <position position="200"/>
    </location>
</feature>
<dbReference type="InterPro" id="IPR045886">
    <property type="entry name" value="ThiF/MoeB/HesA"/>
</dbReference>
<dbReference type="Gene3D" id="3.10.290.20">
    <property type="entry name" value="Ubiquitin-like 2 activating enzyme e1b. Chain: B, domain 3"/>
    <property type="match status" value="1"/>
</dbReference>
<keyword evidence="14" id="KW-1185">Reference proteome</keyword>
<dbReference type="AlphaFoldDB" id="A0AAF0EL60"/>
<feature type="domain" description="E2 binding" evidence="12">
    <location>
        <begin position="334"/>
        <end position="426"/>
    </location>
</feature>
<evidence type="ECO:0000259" key="12">
    <source>
        <dbReference type="SMART" id="SM01181"/>
    </source>
</evidence>
<evidence type="ECO:0000256" key="11">
    <source>
        <dbReference type="RuleBase" id="RU368009"/>
    </source>
</evidence>
<protein>
    <recommendedName>
        <fullName evidence="3 11">NEDD8-activating enzyme E1 catalytic subunit</fullName>
        <ecNumber evidence="8 11">6.2.1.64</ecNumber>
    </recommendedName>
</protein>
<dbReference type="InterPro" id="IPR033127">
    <property type="entry name" value="UBQ-activ_enz_E1_Cys_AS"/>
</dbReference>
<accession>A0AAF0EL60</accession>
<keyword evidence="4 11" id="KW-0436">Ligase</keyword>
<dbReference type="FunFam" id="1.10.10.520:FF:000001">
    <property type="entry name" value="NEDD8-activating enzyme E1 catalytic subunit"/>
    <property type="match status" value="1"/>
</dbReference>
<sequence length="427" mass="47415">MAVERRSVEPLLARACAHSSLGPHDPEASRIFLREQCRVLVVGAGGLGCEILANLALMGFGHIDVIDMDTIDVSNLNRQFLFRETDIGKPKSTTAAAFVKQRIPGVFITPHVGRIQDKDESFYMQFHLILCGLDSVEARRWINATLVHMVDDRCPESLKPLIDGGTEGLKGQARVILPTITSCYECSLDMLPKRTVYPVCTIANTPRLPEHCIEWASVLEWPRVHPEQKLDTDNPEHIQWVMDTARTRAQAFQIDGITWTLTQGVIKNIIPAIASTNAIIAAACTQEAFKIATSTAPYLNNYMMYAGNEGMYTYTFDYAKRPDCPVCGTSTRVLAMRSTDTLERLVDLLKESPDMYVPPSHLSQCKRPVVSSTQGPLYYAAPKALEEATRVHLGQTLAQLGLQNKDILSVTDPQWPFALQIELALST</sequence>
<dbReference type="EMBL" id="CP119894">
    <property type="protein sequence ID" value="WFD26846.1"/>
    <property type="molecule type" value="Genomic_DNA"/>
</dbReference>
<dbReference type="Gene3D" id="1.10.10.520">
    <property type="entry name" value="Ubiquitin activating enzymes (Uba3). Chain: B, domain 2"/>
    <property type="match status" value="1"/>
</dbReference>
<evidence type="ECO:0000313" key="14">
    <source>
        <dbReference type="Proteomes" id="UP001213623"/>
    </source>
</evidence>
<dbReference type="InterPro" id="IPR014929">
    <property type="entry name" value="E2-binding"/>
</dbReference>
<dbReference type="InterPro" id="IPR030468">
    <property type="entry name" value="Uba3_N"/>
</dbReference>